<dbReference type="AlphaFoldDB" id="A0A2C9KZN3"/>
<name>A0A2C9KZN3_BIOGL</name>
<protein>
    <submittedName>
        <fullName evidence="1">Uncharacterized protein</fullName>
    </submittedName>
</protein>
<gene>
    <name evidence="1" type="primary">106072280</name>
</gene>
<dbReference type="VEuPathDB" id="VectorBase:BGLAX_044519"/>
<reference evidence="1" key="1">
    <citation type="submission" date="2020-05" db="UniProtKB">
        <authorList>
            <consortium name="EnsemblMetazoa"/>
        </authorList>
    </citation>
    <scope>IDENTIFICATION</scope>
    <source>
        <strain evidence="1">BB02</strain>
    </source>
</reference>
<dbReference type="EnsemblMetazoa" id="BGLB025309-RA">
    <property type="protein sequence ID" value="BGLB025309-PA"/>
    <property type="gene ID" value="BGLB025309"/>
</dbReference>
<evidence type="ECO:0000313" key="2">
    <source>
        <dbReference type="Proteomes" id="UP000076420"/>
    </source>
</evidence>
<dbReference type="OrthoDB" id="6157734at2759"/>
<evidence type="ECO:0000313" key="1">
    <source>
        <dbReference type="EnsemblMetazoa" id="BGLB025309-PA"/>
    </source>
</evidence>
<dbReference type="KEGG" id="bgt:106072280"/>
<proteinExistence type="predicted"/>
<dbReference type="Proteomes" id="UP000076420">
    <property type="component" value="Unassembled WGS sequence"/>
</dbReference>
<sequence>MFKHVKNTVTTGTPNWSVRTPYTSLTGINSEVQPAAQARNSLIKRKISDTLNTVESIHKKDLQSMAFRRKSVENSMMAYSEKVKSLNQQRSPHMQIIEKRHSVAKLSDESDEQLVRKFSTSGTREELFGRNAILPPINIARRDNELERIKLSISDSLDSKVRDSHNLSDSSRLNHRSRRFGVYEKPEKIDEDKENSFTQEQNVSIAPFPERSKSFLRSVAATDFDGEYVHRETPAPFIKPGYWSYRLHAQHPKKQLPMLTTENKRSHGHRSKRGSRPIVKFPEKPYHQIFTYSSAIQTAIFGLEGSSLVIDKKKNIFHSKADLESIDINEVRMAHTLRSIQECIEPEPVQV</sequence>
<accession>A0A2C9KZN3</accession>
<dbReference type="VEuPathDB" id="VectorBase:BGLB025309"/>
<organism evidence="1 2">
    <name type="scientific">Biomphalaria glabrata</name>
    <name type="common">Bloodfluke planorb</name>
    <name type="synonym">Freshwater snail</name>
    <dbReference type="NCBI Taxonomy" id="6526"/>
    <lineage>
        <taxon>Eukaryota</taxon>
        <taxon>Metazoa</taxon>
        <taxon>Spiralia</taxon>
        <taxon>Lophotrochozoa</taxon>
        <taxon>Mollusca</taxon>
        <taxon>Gastropoda</taxon>
        <taxon>Heterobranchia</taxon>
        <taxon>Euthyneura</taxon>
        <taxon>Panpulmonata</taxon>
        <taxon>Hygrophila</taxon>
        <taxon>Lymnaeoidea</taxon>
        <taxon>Planorbidae</taxon>
        <taxon>Biomphalaria</taxon>
    </lineage>
</organism>